<dbReference type="EMBL" id="NCSJ02000072">
    <property type="protein sequence ID" value="RFU31591.1"/>
    <property type="molecule type" value="Genomic_DNA"/>
</dbReference>
<feature type="region of interest" description="Disordered" evidence="6">
    <location>
        <begin position="662"/>
        <end position="683"/>
    </location>
</feature>
<dbReference type="GO" id="GO:0005634">
    <property type="term" value="C:nucleus"/>
    <property type="evidence" value="ECO:0007669"/>
    <property type="project" value="UniProtKB-SubCell"/>
</dbReference>
<evidence type="ECO:0000256" key="3">
    <source>
        <dbReference type="ARBA" id="ARBA00023125"/>
    </source>
</evidence>
<dbReference type="InterPro" id="IPR051089">
    <property type="entry name" value="prtT"/>
</dbReference>
<keyword evidence="4" id="KW-0804">Transcription</keyword>
<protein>
    <recommendedName>
        <fullName evidence="7">Xylanolytic transcriptional activator regulatory domain-containing protein</fullName>
    </recommendedName>
</protein>
<dbReference type="SUPFAM" id="SSF51445">
    <property type="entry name" value="(Trans)glycosidases"/>
    <property type="match status" value="1"/>
</dbReference>
<dbReference type="PANTHER" id="PTHR31845:SF17">
    <property type="entry name" value="ZN(II)2CYS6 TRANSCRIPTION FACTOR (EUROFUNG)"/>
    <property type="match status" value="1"/>
</dbReference>
<feature type="region of interest" description="Disordered" evidence="6">
    <location>
        <begin position="809"/>
        <end position="830"/>
    </location>
</feature>
<keyword evidence="3" id="KW-0238">DNA-binding</keyword>
<dbReference type="Gene3D" id="3.20.20.80">
    <property type="entry name" value="Glycosidases"/>
    <property type="match status" value="1"/>
</dbReference>
<dbReference type="InterPro" id="IPR029062">
    <property type="entry name" value="Class_I_gatase-like"/>
</dbReference>
<comment type="subcellular location">
    <subcellularLocation>
        <location evidence="1">Nucleus</location>
    </subcellularLocation>
</comment>
<dbReference type="CDD" id="cd12148">
    <property type="entry name" value="fungal_TF_MHR"/>
    <property type="match status" value="1"/>
</dbReference>
<evidence type="ECO:0000313" key="9">
    <source>
        <dbReference type="Proteomes" id="UP000258309"/>
    </source>
</evidence>
<evidence type="ECO:0000256" key="2">
    <source>
        <dbReference type="ARBA" id="ARBA00023015"/>
    </source>
</evidence>
<dbReference type="GO" id="GO:0000976">
    <property type="term" value="F:transcription cis-regulatory region binding"/>
    <property type="evidence" value="ECO:0007669"/>
    <property type="project" value="TreeGrafter"/>
</dbReference>
<feature type="compositionally biased region" description="Polar residues" evidence="6">
    <location>
        <begin position="662"/>
        <end position="671"/>
    </location>
</feature>
<evidence type="ECO:0000256" key="1">
    <source>
        <dbReference type="ARBA" id="ARBA00004123"/>
    </source>
</evidence>
<keyword evidence="2" id="KW-0805">Transcription regulation</keyword>
<evidence type="ECO:0000313" key="8">
    <source>
        <dbReference type="EMBL" id="RFU31591.1"/>
    </source>
</evidence>
<evidence type="ECO:0000256" key="4">
    <source>
        <dbReference type="ARBA" id="ARBA00023163"/>
    </source>
</evidence>
<dbReference type="Pfam" id="PF14871">
    <property type="entry name" value="GHL6"/>
    <property type="match status" value="1"/>
</dbReference>
<dbReference type="Proteomes" id="UP000258309">
    <property type="component" value="Unassembled WGS sequence"/>
</dbReference>
<dbReference type="InterPro" id="IPR028212">
    <property type="entry name" value="GHL6"/>
</dbReference>
<dbReference type="GO" id="GO:0000981">
    <property type="term" value="F:DNA-binding transcription factor activity, RNA polymerase II-specific"/>
    <property type="evidence" value="ECO:0007669"/>
    <property type="project" value="TreeGrafter"/>
</dbReference>
<feature type="domain" description="Xylanolytic transcriptional activator regulatory" evidence="7">
    <location>
        <begin position="300"/>
        <end position="427"/>
    </location>
</feature>
<feature type="compositionally biased region" description="Low complexity" evidence="6">
    <location>
        <begin position="672"/>
        <end position="681"/>
    </location>
</feature>
<gene>
    <name evidence="8" type="ORF">B7463_g4710</name>
</gene>
<dbReference type="GO" id="GO:0008270">
    <property type="term" value="F:zinc ion binding"/>
    <property type="evidence" value="ECO:0007669"/>
    <property type="project" value="InterPro"/>
</dbReference>
<comment type="caution">
    <text evidence="8">The sequence shown here is derived from an EMBL/GenBank/DDBJ whole genome shotgun (WGS) entry which is preliminary data.</text>
</comment>
<dbReference type="PANTHER" id="PTHR31845">
    <property type="entry name" value="FINGER DOMAIN PROTEIN, PUTATIVE-RELATED"/>
    <property type="match status" value="1"/>
</dbReference>
<sequence>MAEGRNTERVELVKRESPAVPAAAFHSQCPRLDVEHLRTLQKTANGLNQVSSSRFLKDTRARNGGGSLDNFERNLTLETVLPDERGSIEPHSSLLLSSYRSENLTDGQTQPISNTNAAGQTFPPVGSTVPGAAITHPFLPKPSHPSGMITPLDPHNLMMGIEEGRSMCPQKLTQNLLNVLHRQFPIVKDRGDVNIIEPPAFPDPMSSLAGFALQGWGIYDEHGKDKRVSYLTELPSAALPAEDASLLSKWTDEALEEVIKEQNCYFEAGLYGSKRDVAWVLDPIYHELVTEERARGLFEAYWEMVHRQWAILDRSLHTFAFVRSRSAILLTTMLALGSTALATLPQRADEHVAEALRLHAHVEKLNLVVYTTGARSIEIIQAHILLSRWGVSPRTRFEEQRWMRAAMIQRMASEIGLNLSRRYDNGDSDSGKADKLRFSTFSGRVPTDLPHFELDDAELDEVTRLGRHQSAASLAAFYHLYLFDRSVRRRLEQARTTLALDAELDHIESYTERWIQDWCPEDGDQRLNWHLSHDALCCRLLLSVYIARKWPKRSNMIQQQRRLLQLSIRIFKEALEVPLTVHMTHRAGIFPVVAAIILKLSNRRDLVLLLALRMAGEPGKPYVPTFIRDAGSQMLAMLCTSNVRPQARMLQEYDENATLNNNGSSVAVDTSQTQNPNQTPTEYRVQDQTPTHVDWNPPVLDSLPGIGQPFGTQIDAGNLFTFNDVFDFPYIPDPTLSQQDRSHNFMLRSYPSADLDALTSPGVPVAFDNTNAPAQADNNMQTINNENSMHDTTSGTTFGLSLDVIDPNQRHRSQAPPHGPCSDPGALSPSIASTMSRRTAEEGNCNKSQREELLVTISRLVDGNLLSSAQDDIIMSVTLQSGQWWHKPFGMVQTNLREIDVNMDVDVVADWIQDFGATARLIGVGGIQAQYQTELPFQARNPILAERKSGDLVGDALKAAHSRGLILLARMDFSKVSPQVAAEHPEWCYMSPYGNLQEHTAGLVSVCPCGGYYQERIFDILTEVTARYKIDGMFFNWASMNEHDYYKRYHGVCHCISCQVRWLEFSGGLELPKGPDDANYAQWLIFSQQIIDGIITRICSRQTTQSAGSSGITRHRNGQAPGSRPEVPVLVNSTCFLDMPYRMAGEEPAHFAQYLIQAISRGGNPLTYLMGTLGKIPYPCLDTASEITRFHKKWTEVYDGMRPSATTGLVRPYRGYMSSHEDYEQAESEFRGLYSALQELHIPFDVLAAEHLAGIHANGGIERYKVVILHVWRSKVEFWLSSTDNGRIDQGF</sequence>
<feature type="non-terminal residue" evidence="8">
    <location>
        <position position="1"/>
    </location>
</feature>
<evidence type="ECO:0000259" key="7">
    <source>
        <dbReference type="Pfam" id="PF04082"/>
    </source>
</evidence>
<dbReference type="Pfam" id="PF04082">
    <property type="entry name" value="Fungal_trans"/>
    <property type="match status" value="1"/>
</dbReference>
<dbReference type="CDD" id="cd03143">
    <property type="entry name" value="A4_beta-galactosidase_middle_domain"/>
    <property type="match status" value="1"/>
</dbReference>
<proteinExistence type="predicted"/>
<dbReference type="OrthoDB" id="3337653at2759"/>
<keyword evidence="9" id="KW-1185">Reference proteome</keyword>
<dbReference type="InterPro" id="IPR017853">
    <property type="entry name" value="GH"/>
</dbReference>
<evidence type="ECO:0000256" key="6">
    <source>
        <dbReference type="SAM" id="MobiDB-lite"/>
    </source>
</evidence>
<dbReference type="Gene3D" id="3.40.50.880">
    <property type="match status" value="1"/>
</dbReference>
<keyword evidence="5" id="KW-0539">Nucleus</keyword>
<accession>A0A3E2HES7</accession>
<evidence type="ECO:0000256" key="5">
    <source>
        <dbReference type="ARBA" id="ARBA00023242"/>
    </source>
</evidence>
<name>A0A3E2HES7_SCYLI</name>
<feature type="non-terminal residue" evidence="8">
    <location>
        <position position="1292"/>
    </location>
</feature>
<dbReference type="InterPro" id="IPR007219">
    <property type="entry name" value="XnlR_reg_dom"/>
</dbReference>
<reference evidence="8 9" key="1">
    <citation type="submission" date="2018-05" db="EMBL/GenBank/DDBJ databases">
        <title>Draft genome sequence of Scytalidium lignicola DSM 105466, a ubiquitous saprotrophic fungus.</title>
        <authorList>
            <person name="Buettner E."/>
            <person name="Gebauer A.M."/>
            <person name="Hofrichter M."/>
            <person name="Liers C."/>
            <person name="Kellner H."/>
        </authorList>
    </citation>
    <scope>NUCLEOTIDE SEQUENCE [LARGE SCALE GENOMIC DNA]</scope>
    <source>
        <strain evidence="8 9">DSM 105466</strain>
    </source>
</reference>
<organism evidence="8 9">
    <name type="scientific">Scytalidium lignicola</name>
    <name type="common">Hyphomycete</name>
    <dbReference type="NCBI Taxonomy" id="5539"/>
    <lineage>
        <taxon>Eukaryota</taxon>
        <taxon>Fungi</taxon>
        <taxon>Dikarya</taxon>
        <taxon>Ascomycota</taxon>
        <taxon>Pezizomycotina</taxon>
        <taxon>Leotiomycetes</taxon>
        <taxon>Leotiomycetes incertae sedis</taxon>
        <taxon>Scytalidium</taxon>
    </lineage>
</organism>
<dbReference type="GO" id="GO:0006351">
    <property type="term" value="P:DNA-templated transcription"/>
    <property type="evidence" value="ECO:0007669"/>
    <property type="project" value="InterPro"/>
</dbReference>